<feature type="compositionally biased region" description="Polar residues" evidence="1">
    <location>
        <begin position="209"/>
        <end position="219"/>
    </location>
</feature>
<gene>
    <name evidence="2" type="ORF">Pan54_24360</name>
</gene>
<name>A0A5C5XGA2_9PLAN</name>
<reference evidence="2 3" key="1">
    <citation type="submission" date="2019-02" db="EMBL/GenBank/DDBJ databases">
        <title>Deep-cultivation of Planctomycetes and their phenomic and genomic characterization uncovers novel biology.</title>
        <authorList>
            <person name="Wiegand S."/>
            <person name="Jogler M."/>
            <person name="Boedeker C."/>
            <person name="Pinto D."/>
            <person name="Vollmers J."/>
            <person name="Rivas-Marin E."/>
            <person name="Kohn T."/>
            <person name="Peeters S.H."/>
            <person name="Heuer A."/>
            <person name="Rast P."/>
            <person name="Oberbeckmann S."/>
            <person name="Bunk B."/>
            <person name="Jeske O."/>
            <person name="Meyerdierks A."/>
            <person name="Storesund J.E."/>
            <person name="Kallscheuer N."/>
            <person name="Luecker S."/>
            <person name="Lage O.M."/>
            <person name="Pohl T."/>
            <person name="Merkel B.J."/>
            <person name="Hornburger P."/>
            <person name="Mueller R.-W."/>
            <person name="Bruemmer F."/>
            <person name="Labrenz M."/>
            <person name="Spormann A.M."/>
            <person name="Op Den Camp H."/>
            <person name="Overmann J."/>
            <person name="Amann R."/>
            <person name="Jetten M.S.M."/>
            <person name="Mascher T."/>
            <person name="Medema M.H."/>
            <person name="Devos D.P."/>
            <person name="Kaster A.-K."/>
            <person name="Ovreas L."/>
            <person name="Rohde M."/>
            <person name="Galperin M.Y."/>
            <person name="Jogler C."/>
        </authorList>
    </citation>
    <scope>NUCLEOTIDE SEQUENCE [LARGE SCALE GENOMIC DNA]</scope>
    <source>
        <strain evidence="2 3">Pan54</strain>
    </source>
</reference>
<dbReference type="SUPFAM" id="SSF53686">
    <property type="entry name" value="Tryptophan synthase beta subunit-like PLP-dependent enzymes"/>
    <property type="match status" value="1"/>
</dbReference>
<evidence type="ECO:0000313" key="3">
    <source>
        <dbReference type="Proteomes" id="UP000316095"/>
    </source>
</evidence>
<dbReference type="Gene3D" id="3.40.50.1100">
    <property type="match status" value="2"/>
</dbReference>
<evidence type="ECO:0000313" key="2">
    <source>
        <dbReference type="EMBL" id="TWT61699.1"/>
    </source>
</evidence>
<dbReference type="AlphaFoldDB" id="A0A5C5XGA2"/>
<protein>
    <submittedName>
        <fullName evidence="2">Uncharacterized protein</fullName>
    </submittedName>
</protein>
<keyword evidence="3" id="KW-1185">Reference proteome</keyword>
<dbReference type="Proteomes" id="UP000316095">
    <property type="component" value="Unassembled WGS sequence"/>
</dbReference>
<comment type="caution">
    <text evidence="2">The sequence shown here is derived from an EMBL/GenBank/DDBJ whole genome shotgun (WGS) entry which is preliminary data.</text>
</comment>
<feature type="compositionally biased region" description="Basic residues" evidence="1">
    <location>
        <begin position="224"/>
        <end position="234"/>
    </location>
</feature>
<dbReference type="InterPro" id="IPR036052">
    <property type="entry name" value="TrpB-like_PALP_sf"/>
</dbReference>
<evidence type="ECO:0000256" key="1">
    <source>
        <dbReference type="SAM" id="MobiDB-lite"/>
    </source>
</evidence>
<accession>A0A5C5XGA2</accession>
<feature type="region of interest" description="Disordered" evidence="1">
    <location>
        <begin position="208"/>
        <end position="234"/>
    </location>
</feature>
<sequence length="234" mass="25919">MKMAAHELVEFCTIRHLSWSIVALRSRPQTFEILTGGDATADRDSESFWLDPDDIGRSDGTDYVPLPTEMLEHLRVNLGGAVTSAPKTLESQLRSSSPFHTVIPARNSKEKIHKIEFLGGTCHLVDDTEIETAAGQLTRELNGHYMDQFTYAERANDWRGNNNIADSPFRQMSCERHSEPTWVVMSAGTGGTSDATSDTRSFRPDCAWPTQTTPCSPNSGARGHNAHLRHSAPH</sequence>
<organism evidence="2 3">
    <name type="scientific">Rubinisphaera italica</name>
    <dbReference type="NCBI Taxonomy" id="2527969"/>
    <lineage>
        <taxon>Bacteria</taxon>
        <taxon>Pseudomonadati</taxon>
        <taxon>Planctomycetota</taxon>
        <taxon>Planctomycetia</taxon>
        <taxon>Planctomycetales</taxon>
        <taxon>Planctomycetaceae</taxon>
        <taxon>Rubinisphaera</taxon>
    </lineage>
</organism>
<proteinExistence type="predicted"/>
<dbReference type="EMBL" id="SJPG01000001">
    <property type="protein sequence ID" value="TWT61699.1"/>
    <property type="molecule type" value="Genomic_DNA"/>
</dbReference>